<evidence type="ECO:0000256" key="1">
    <source>
        <dbReference type="SAM" id="MobiDB-lite"/>
    </source>
</evidence>
<feature type="region of interest" description="Disordered" evidence="1">
    <location>
        <begin position="72"/>
        <end position="97"/>
    </location>
</feature>
<gene>
    <name evidence="3" type="ORF">PISL3812_06135</name>
</gene>
<dbReference type="OrthoDB" id="3641893at2759"/>
<accession>A0A0U1M253</accession>
<evidence type="ECO:0000313" key="3">
    <source>
        <dbReference type="EMBL" id="CRG89100.1"/>
    </source>
</evidence>
<protein>
    <submittedName>
        <fullName evidence="3">Uncharacterized protein</fullName>
    </submittedName>
</protein>
<feature type="chain" id="PRO_5017969130" evidence="2">
    <location>
        <begin position="21"/>
        <end position="97"/>
    </location>
</feature>
<evidence type="ECO:0000256" key="2">
    <source>
        <dbReference type="SAM" id="SignalP"/>
    </source>
</evidence>
<dbReference type="AlphaFoldDB" id="A0A0U1M253"/>
<feature type="compositionally biased region" description="Basic and acidic residues" evidence="1">
    <location>
        <begin position="72"/>
        <end position="81"/>
    </location>
</feature>
<dbReference type="Proteomes" id="UP000054383">
    <property type="component" value="Unassembled WGS sequence"/>
</dbReference>
<reference evidence="3 4" key="1">
    <citation type="submission" date="2015-04" db="EMBL/GenBank/DDBJ databases">
        <authorList>
            <person name="Syromyatnikov M.Y."/>
            <person name="Popov V.N."/>
        </authorList>
    </citation>
    <scope>NUCLEOTIDE SEQUENCE [LARGE SCALE GENOMIC DNA]</scope>
    <source>
        <strain evidence="3">WF-38-12</strain>
    </source>
</reference>
<feature type="signal peptide" evidence="2">
    <location>
        <begin position="1"/>
        <end position="20"/>
    </location>
</feature>
<dbReference type="EMBL" id="CVMT01000005">
    <property type="protein sequence ID" value="CRG89100.1"/>
    <property type="molecule type" value="Genomic_DNA"/>
</dbReference>
<proteinExistence type="predicted"/>
<name>A0A0U1M253_TALIS</name>
<keyword evidence="2" id="KW-0732">Signal</keyword>
<organism evidence="3 4">
    <name type="scientific">Talaromyces islandicus</name>
    <name type="common">Penicillium islandicum</name>
    <dbReference type="NCBI Taxonomy" id="28573"/>
    <lineage>
        <taxon>Eukaryota</taxon>
        <taxon>Fungi</taxon>
        <taxon>Dikarya</taxon>
        <taxon>Ascomycota</taxon>
        <taxon>Pezizomycotina</taxon>
        <taxon>Eurotiomycetes</taxon>
        <taxon>Eurotiomycetidae</taxon>
        <taxon>Eurotiales</taxon>
        <taxon>Trichocomaceae</taxon>
        <taxon>Talaromyces</taxon>
        <taxon>Talaromyces sect. Islandici</taxon>
    </lineage>
</organism>
<keyword evidence="4" id="KW-1185">Reference proteome</keyword>
<evidence type="ECO:0000313" key="4">
    <source>
        <dbReference type="Proteomes" id="UP000054383"/>
    </source>
</evidence>
<sequence>MSSNISLGLIVLITIVTAGAAVTIGFSIVKMFGCIEDEKLRPMDREQEQYMREVRTRNQRAIYWHSGDVARASHAETERTNLPRRVGLSSIDGRNKT</sequence>